<dbReference type="Proteomes" id="UP000243686">
    <property type="component" value="Unassembled WGS sequence"/>
</dbReference>
<dbReference type="Gene3D" id="3.10.10.10">
    <property type="entry name" value="HIV Type 1 Reverse Transcriptase, subunit A, domain 1"/>
    <property type="match status" value="1"/>
</dbReference>
<gene>
    <name evidence="1" type="ORF">X801_01181</name>
</gene>
<dbReference type="AlphaFoldDB" id="A0A1S8X867"/>
<accession>A0A1S8X867</accession>
<protein>
    <recommendedName>
        <fullName evidence="3">Reverse transcriptase domain-containing protein</fullName>
    </recommendedName>
</protein>
<dbReference type="SUPFAM" id="SSF56672">
    <property type="entry name" value="DNA/RNA polymerases"/>
    <property type="match status" value="1"/>
</dbReference>
<name>A0A1S8X867_OPIVI</name>
<dbReference type="CDD" id="cd01647">
    <property type="entry name" value="RT_LTR"/>
    <property type="match status" value="1"/>
</dbReference>
<dbReference type="InterPro" id="IPR053134">
    <property type="entry name" value="RNA-dir_DNA_polymerase"/>
</dbReference>
<evidence type="ECO:0000313" key="1">
    <source>
        <dbReference type="EMBL" id="OON22914.1"/>
    </source>
</evidence>
<evidence type="ECO:0008006" key="3">
    <source>
        <dbReference type="Google" id="ProtNLM"/>
    </source>
</evidence>
<evidence type="ECO:0000313" key="2">
    <source>
        <dbReference type="Proteomes" id="UP000243686"/>
    </source>
</evidence>
<organism evidence="1 2">
    <name type="scientific">Opisthorchis viverrini</name>
    <name type="common">Southeast Asian liver fluke</name>
    <dbReference type="NCBI Taxonomy" id="6198"/>
    <lineage>
        <taxon>Eukaryota</taxon>
        <taxon>Metazoa</taxon>
        <taxon>Spiralia</taxon>
        <taxon>Lophotrochozoa</taxon>
        <taxon>Platyhelminthes</taxon>
        <taxon>Trematoda</taxon>
        <taxon>Digenea</taxon>
        <taxon>Opisthorchiida</taxon>
        <taxon>Opisthorchiata</taxon>
        <taxon>Opisthorchiidae</taxon>
        <taxon>Opisthorchis</taxon>
    </lineage>
</organism>
<dbReference type="PANTHER" id="PTHR24559:SF444">
    <property type="entry name" value="REVERSE TRANSCRIPTASE DOMAIN-CONTAINING PROTEIN"/>
    <property type="match status" value="1"/>
</dbReference>
<dbReference type="PANTHER" id="PTHR24559">
    <property type="entry name" value="TRANSPOSON TY3-I GAG-POL POLYPROTEIN"/>
    <property type="match status" value="1"/>
</dbReference>
<dbReference type="InterPro" id="IPR043128">
    <property type="entry name" value="Rev_trsase/Diguanyl_cyclase"/>
</dbReference>
<dbReference type="InterPro" id="IPR043502">
    <property type="entry name" value="DNA/RNA_pol_sf"/>
</dbReference>
<reference evidence="1 2" key="1">
    <citation type="submission" date="2015-03" db="EMBL/GenBank/DDBJ databases">
        <title>Draft genome of the nematode, Opisthorchis viverrini.</title>
        <authorList>
            <person name="Mitreva M."/>
        </authorList>
    </citation>
    <scope>NUCLEOTIDE SEQUENCE [LARGE SCALE GENOMIC DNA]</scope>
    <source>
        <strain evidence="1">Khon Kaen</strain>
    </source>
</reference>
<proteinExistence type="predicted"/>
<sequence length="185" mass="20937">MSINVDVLLWRLSPTVSSSTKAELGSVLSEFTDLFAWKDSDVGQTKHIQHCIDTGNATSIRLPPGRVPIQYQRQLNQVIDDMLSKDIIKPSASPWAPPVVLVKKNDGSLRLCVDCRKLNDVARNYSFPLPRIDDNFDALGVAAWFSTLHLASGYWQDEKQHWTDEYGLQAQQIKDKKTTQFHLVQ</sequence>
<dbReference type="EMBL" id="KV891651">
    <property type="protein sequence ID" value="OON22914.1"/>
    <property type="molecule type" value="Genomic_DNA"/>
</dbReference>
<dbReference type="Gene3D" id="3.30.70.270">
    <property type="match status" value="1"/>
</dbReference>
<keyword evidence="2" id="KW-1185">Reference proteome</keyword>